<keyword evidence="2" id="KW-1185">Reference proteome</keyword>
<name>A0A0P1B0I4_PLAHL</name>
<accession>A0A0P1B0I4</accession>
<sequence length="64" mass="7064">MQLFSHLQVENTGAPRKCLIPFFHIGEGRPINRAVQIEFSIIAIEGYRGAEDLSTAKLPLLNAA</sequence>
<evidence type="ECO:0000313" key="2">
    <source>
        <dbReference type="Proteomes" id="UP000054928"/>
    </source>
</evidence>
<dbReference type="AlphaFoldDB" id="A0A0P1B0I4"/>
<protein>
    <submittedName>
        <fullName evidence="1">Uncharacterized protein</fullName>
    </submittedName>
</protein>
<organism evidence="1 2">
    <name type="scientific">Plasmopara halstedii</name>
    <name type="common">Downy mildew of sunflower</name>
    <dbReference type="NCBI Taxonomy" id="4781"/>
    <lineage>
        <taxon>Eukaryota</taxon>
        <taxon>Sar</taxon>
        <taxon>Stramenopiles</taxon>
        <taxon>Oomycota</taxon>
        <taxon>Peronosporomycetes</taxon>
        <taxon>Peronosporales</taxon>
        <taxon>Peronosporaceae</taxon>
        <taxon>Plasmopara</taxon>
    </lineage>
</organism>
<dbReference type="GeneID" id="36400686"/>
<dbReference type="EMBL" id="CCYD01002887">
    <property type="protein sequence ID" value="CEG48159.1"/>
    <property type="molecule type" value="Genomic_DNA"/>
</dbReference>
<proteinExistence type="predicted"/>
<dbReference type="RefSeq" id="XP_024584528.1">
    <property type="nucleotide sequence ID" value="XM_024719206.1"/>
</dbReference>
<dbReference type="Proteomes" id="UP000054928">
    <property type="component" value="Unassembled WGS sequence"/>
</dbReference>
<evidence type="ECO:0000313" key="1">
    <source>
        <dbReference type="EMBL" id="CEG48159.1"/>
    </source>
</evidence>
<reference evidence="2" key="1">
    <citation type="submission" date="2014-09" db="EMBL/GenBank/DDBJ databases">
        <authorList>
            <person name="Sharma Rahul"/>
            <person name="Thines Marco"/>
        </authorList>
    </citation>
    <scope>NUCLEOTIDE SEQUENCE [LARGE SCALE GENOMIC DNA]</scope>
</reference>